<dbReference type="AlphaFoldDB" id="A0AAV9XNQ3"/>
<protein>
    <recommendedName>
        <fullName evidence="4">Mei2-like C-terminal RNA recognition motif domain-containing protein</fullName>
    </recommendedName>
</protein>
<dbReference type="Proteomes" id="UP001365542">
    <property type="component" value="Unassembled WGS sequence"/>
</dbReference>
<feature type="compositionally biased region" description="Basic and acidic residues" evidence="1">
    <location>
        <begin position="164"/>
        <end position="176"/>
    </location>
</feature>
<evidence type="ECO:0008006" key="4">
    <source>
        <dbReference type="Google" id="ProtNLM"/>
    </source>
</evidence>
<evidence type="ECO:0000313" key="2">
    <source>
        <dbReference type="EMBL" id="KAK6543141.1"/>
    </source>
</evidence>
<evidence type="ECO:0000313" key="3">
    <source>
        <dbReference type="Proteomes" id="UP001365542"/>
    </source>
</evidence>
<feature type="region of interest" description="Disordered" evidence="1">
    <location>
        <begin position="153"/>
        <end position="177"/>
    </location>
</feature>
<reference evidence="2 3" key="1">
    <citation type="submission" date="2019-10" db="EMBL/GenBank/DDBJ databases">
        <authorList>
            <person name="Palmer J.M."/>
        </authorList>
    </citation>
    <scope>NUCLEOTIDE SEQUENCE [LARGE SCALE GENOMIC DNA]</scope>
    <source>
        <strain evidence="2 3">TWF694</strain>
    </source>
</reference>
<dbReference type="EMBL" id="JAVHJO010000002">
    <property type="protein sequence ID" value="KAK6543141.1"/>
    <property type="molecule type" value="Genomic_DNA"/>
</dbReference>
<gene>
    <name evidence="2" type="ORF">TWF694_007061</name>
</gene>
<evidence type="ECO:0000256" key="1">
    <source>
        <dbReference type="SAM" id="MobiDB-lite"/>
    </source>
</evidence>
<proteinExistence type="predicted"/>
<sequence>MPPKPVDPGKSGLGTSRFALPANSANPYYGGLLDPRHRDPTAVVLEASTGNLEAKAVSRTYQTWHKVEDTDSKIIFHLDEINCLVHGFVKNKDGSQGSIGTATQATANLSIILDKILVFGKNQDFAVTDKGYFLEDDSVLRLNTEGEGIKGKSPALGVNISKPESQKPTKLNEHNSPRPATAIKLIGNALQDITMKDFASLPSPKSVTYDLEPKKTGSGYKPNSRCVLIAGLPYGFTVSELLNLITPTKNTLVLEVKLTKSYSGLIYFYFPEGARDFMAQFPNGYLGFPFEEPDLGTMEWRAKPQFWGDYEPITPESLVHQIEKHGATRFLRIRGRRPTTLKGGNPLWTLDDYRAAHNEFQIYDGHVYEDETSEQEIADLEFSSISFCVYAKAILCEKDGFSKAEFEYLPDPYVLNS</sequence>
<comment type="caution">
    <text evidence="2">The sequence shown here is derived from an EMBL/GenBank/DDBJ whole genome shotgun (WGS) entry which is preliminary data.</text>
</comment>
<name>A0AAV9XNQ3_9PEZI</name>
<organism evidence="2 3">
    <name type="scientific">Orbilia ellipsospora</name>
    <dbReference type="NCBI Taxonomy" id="2528407"/>
    <lineage>
        <taxon>Eukaryota</taxon>
        <taxon>Fungi</taxon>
        <taxon>Dikarya</taxon>
        <taxon>Ascomycota</taxon>
        <taxon>Pezizomycotina</taxon>
        <taxon>Orbiliomycetes</taxon>
        <taxon>Orbiliales</taxon>
        <taxon>Orbiliaceae</taxon>
        <taxon>Orbilia</taxon>
    </lineage>
</organism>
<accession>A0AAV9XNQ3</accession>
<keyword evidence="3" id="KW-1185">Reference proteome</keyword>